<accession>A0A8H6K6F0</accession>
<proteinExistence type="predicted"/>
<reference evidence="2" key="1">
    <citation type="journal article" date="2020" name="Phytopathology">
        <title>Genome Sequence Resources of Colletotrichum truncatum, C. plurivorum, C. musicola, and C. sojae: Four Species Pathogenic to Soybean (Glycine max).</title>
        <authorList>
            <person name="Rogerio F."/>
            <person name="Boufleur T.R."/>
            <person name="Ciampi-Guillardi M."/>
            <person name="Sukno S.A."/>
            <person name="Thon M.R."/>
            <person name="Massola Junior N.S."/>
            <person name="Baroncelli R."/>
        </authorList>
    </citation>
    <scope>NUCLEOTIDE SEQUENCE</scope>
    <source>
        <strain evidence="2">LFN0074</strain>
    </source>
</reference>
<protein>
    <submittedName>
        <fullName evidence="2">Uncharacterized protein</fullName>
    </submittedName>
</protein>
<dbReference type="Proteomes" id="UP000639643">
    <property type="component" value="Unassembled WGS sequence"/>
</dbReference>
<evidence type="ECO:0000313" key="2">
    <source>
        <dbReference type="EMBL" id="KAF6825086.1"/>
    </source>
</evidence>
<organism evidence="2 3">
    <name type="scientific">Colletotrichum musicola</name>
    <dbReference type="NCBI Taxonomy" id="2175873"/>
    <lineage>
        <taxon>Eukaryota</taxon>
        <taxon>Fungi</taxon>
        <taxon>Dikarya</taxon>
        <taxon>Ascomycota</taxon>
        <taxon>Pezizomycotina</taxon>
        <taxon>Sordariomycetes</taxon>
        <taxon>Hypocreomycetidae</taxon>
        <taxon>Glomerellales</taxon>
        <taxon>Glomerellaceae</taxon>
        <taxon>Colletotrichum</taxon>
        <taxon>Colletotrichum orchidearum species complex</taxon>
    </lineage>
</organism>
<feature type="region of interest" description="Disordered" evidence="1">
    <location>
        <begin position="1"/>
        <end position="50"/>
    </location>
</feature>
<evidence type="ECO:0000313" key="3">
    <source>
        <dbReference type="Proteomes" id="UP000639643"/>
    </source>
</evidence>
<sequence length="141" mass="15408">MFAGGERPSRTSASTAVSGQRRKGEEAEKREYLADEVSNRDKSETATVQPRLEWAGLDGTELGEWISIDSPGGQTDGSRRCAVRCGVVGWARAWGWMMDGMDRCGAGSVMGERWDCGASKNPMAHLALWATNERRTPCCVH</sequence>
<dbReference type="EMBL" id="WIGM01000442">
    <property type="protein sequence ID" value="KAF6825086.1"/>
    <property type="molecule type" value="Genomic_DNA"/>
</dbReference>
<gene>
    <name evidence="2" type="ORF">CMUS01_09960</name>
</gene>
<keyword evidence="3" id="KW-1185">Reference proteome</keyword>
<name>A0A8H6K6F0_9PEZI</name>
<dbReference type="AlphaFoldDB" id="A0A8H6K6F0"/>
<feature type="compositionally biased region" description="Basic and acidic residues" evidence="1">
    <location>
        <begin position="22"/>
        <end position="44"/>
    </location>
</feature>
<comment type="caution">
    <text evidence="2">The sequence shown here is derived from an EMBL/GenBank/DDBJ whole genome shotgun (WGS) entry which is preliminary data.</text>
</comment>
<evidence type="ECO:0000256" key="1">
    <source>
        <dbReference type="SAM" id="MobiDB-lite"/>
    </source>
</evidence>